<gene>
    <name evidence="10" type="primary">AS3MT</name>
</gene>
<accession>A0A8V0YYR3</accession>
<reference evidence="10" key="3">
    <citation type="submission" date="2025-09" db="UniProtKB">
        <authorList>
            <consortium name="Ensembl"/>
        </authorList>
    </citation>
    <scope>IDENTIFICATION</scope>
    <source>
        <strain evidence="10">broiler</strain>
    </source>
</reference>
<dbReference type="InterPro" id="IPR029063">
    <property type="entry name" value="SAM-dependent_MTases_sf"/>
</dbReference>
<dbReference type="Gene3D" id="3.40.5.100">
    <property type="match status" value="1"/>
</dbReference>
<protein>
    <recommendedName>
        <fullName evidence="5">Arsenite methyltransferase</fullName>
        <ecNumber evidence="4">2.1.1.137</ecNumber>
    </recommendedName>
</protein>
<evidence type="ECO:0000256" key="3">
    <source>
        <dbReference type="ARBA" id="ARBA00034487"/>
    </source>
</evidence>
<dbReference type="Ensembl" id="ENSGALT00010044031.1">
    <property type="protein sequence ID" value="ENSGALP00010026179.1"/>
    <property type="gene ID" value="ENSGALG00010018229.1"/>
</dbReference>
<evidence type="ECO:0000313" key="10">
    <source>
        <dbReference type="Ensembl" id="ENSGALP00010026179.1"/>
    </source>
</evidence>
<dbReference type="InterPro" id="IPR025714">
    <property type="entry name" value="Methyltranfer_dom"/>
</dbReference>
<dbReference type="GeneTree" id="ENSGT00390000001742"/>
<sequence>MGMATGAGSEQGCVPGFEVWWEPTSGGSREPGRSVAQLQLEAVRRSAGCWALSHRGPWETLRREDLLYRDISGRGGVGVFEPGCWQGVLFPLGCGFGGLPGVARWRRGNCSGILRRGFGKGLAWGPRQWHWHQLCASVAAVAAPCRDCAPQDRISQDLIHREVQDYYGRELQKSEDLKTNACVTLTRPVPKAVRDALQRVHEEVVTRYYGCGLIIPECLESCRVLDLGSGSGRDCYVLSQLVGEQGHVTGIDMTEAQVEVAKKHIAYHMEKFGYQKPNVEFLQGYVENLGDVGLADESYDIVISNCVINLTPDKRAVLREAYRVLKPGGEMYFSDVYANQHLSEAMRKHRVLWGECLAGALFWRDLYSIAKEVGFSPPCLVTASPITVSNEELERIIGDCRFVSATFRLFKVPGSSRAAPGQVIYNGGIAGHEQELEFDASFTFKVGEVVDVDAEMAAILQSSRFAEKFLIRAGGTDGAAPQGCCHGKMKEKICDPFLLLQQRAAPAPACGAAGTCGPQGCC</sequence>
<keyword evidence="1" id="KW-0808">Transferase</keyword>
<dbReference type="PANTHER" id="PTHR43675:SF8">
    <property type="entry name" value="ARSENITE METHYLTRANSFERASE"/>
    <property type="match status" value="1"/>
</dbReference>
<dbReference type="OrthoDB" id="8300214at2759"/>
<proteinExistence type="evidence at protein level"/>
<dbReference type="GO" id="GO:0032259">
    <property type="term" value="P:methylation"/>
    <property type="evidence" value="ECO:0007669"/>
    <property type="project" value="Ensembl"/>
</dbReference>
<dbReference type="Pfam" id="PF13847">
    <property type="entry name" value="Methyltransf_31"/>
    <property type="match status" value="1"/>
</dbReference>
<comment type="catalytic activity">
    <reaction evidence="6">
        <text>arsenic triglutathione + [thioredoxin]-dithiol + S-adenosyl-L-methionine + 2 H2O = methylarsonous acid + [thioredoxin]-disulfide + 3 glutathione + S-adenosyl-L-homocysteine + H(+)</text>
        <dbReference type="Rhea" id="RHEA:69460"/>
        <dbReference type="Rhea" id="RHEA-COMP:10698"/>
        <dbReference type="Rhea" id="RHEA-COMP:10700"/>
        <dbReference type="ChEBI" id="CHEBI:15377"/>
        <dbReference type="ChEBI" id="CHEBI:15378"/>
        <dbReference type="ChEBI" id="CHEBI:17826"/>
        <dbReference type="ChEBI" id="CHEBI:29950"/>
        <dbReference type="ChEBI" id="CHEBI:50058"/>
        <dbReference type="ChEBI" id="CHEBI:57856"/>
        <dbReference type="ChEBI" id="CHEBI:57925"/>
        <dbReference type="ChEBI" id="CHEBI:59789"/>
        <dbReference type="ChEBI" id="CHEBI:183640"/>
        <dbReference type="EC" id="2.1.1.137"/>
    </reaction>
</comment>
<evidence type="ECO:0000256" key="7">
    <source>
        <dbReference type="ARBA" id="ARBA00047943"/>
    </source>
</evidence>
<name>A0A8V0YYR3_CHICK</name>
<dbReference type="Gene3D" id="3.40.50.150">
    <property type="entry name" value="Vaccinia Virus protein VP39"/>
    <property type="match status" value="1"/>
</dbReference>
<reference evidence="10" key="2">
    <citation type="submission" date="2025-08" db="UniProtKB">
        <authorList>
            <consortium name="Ensembl"/>
        </authorList>
    </citation>
    <scope>IDENTIFICATION</scope>
    <source>
        <strain evidence="10">broiler</strain>
    </source>
</reference>
<dbReference type="InterPro" id="IPR026669">
    <property type="entry name" value="Arsenite_MeTrfase-like"/>
</dbReference>
<evidence type="ECO:0000256" key="6">
    <source>
        <dbReference type="ARBA" id="ARBA00047941"/>
    </source>
</evidence>
<keyword evidence="2" id="KW-0949">S-adenosyl-L-methionine</keyword>
<dbReference type="GO" id="GO:0009404">
    <property type="term" value="P:toxin metabolic process"/>
    <property type="evidence" value="ECO:0000318"/>
    <property type="project" value="GO_Central"/>
</dbReference>
<dbReference type="GO" id="GO:0030791">
    <property type="term" value="F:arsenite methyltransferase activity"/>
    <property type="evidence" value="ECO:0000318"/>
    <property type="project" value="GO_Central"/>
</dbReference>
<comment type="catalytic activity">
    <reaction evidence="7">
        <text>arsenic triglutathione + 2 [thioredoxin]-dithiol + 2 S-adenosyl-L-methionine + H2O = dimethylarsinous acid + 2 [thioredoxin]-disulfide + 3 glutathione + 2 S-adenosyl-L-homocysteine + 2 H(+)</text>
        <dbReference type="Rhea" id="RHEA:69464"/>
        <dbReference type="Rhea" id="RHEA-COMP:10698"/>
        <dbReference type="Rhea" id="RHEA-COMP:10700"/>
        <dbReference type="ChEBI" id="CHEBI:15377"/>
        <dbReference type="ChEBI" id="CHEBI:15378"/>
        <dbReference type="ChEBI" id="CHEBI:23808"/>
        <dbReference type="ChEBI" id="CHEBI:29950"/>
        <dbReference type="ChEBI" id="CHEBI:50058"/>
        <dbReference type="ChEBI" id="CHEBI:57856"/>
        <dbReference type="ChEBI" id="CHEBI:57925"/>
        <dbReference type="ChEBI" id="CHEBI:59789"/>
        <dbReference type="ChEBI" id="CHEBI:183640"/>
        <dbReference type="EC" id="2.1.1.137"/>
    </reaction>
</comment>
<evidence type="ECO:0000256" key="4">
    <source>
        <dbReference type="ARBA" id="ARBA00034521"/>
    </source>
</evidence>
<comment type="catalytic activity">
    <reaction evidence="8">
        <text>arsenic triglutathione + 3 [thioredoxin]-dithiol + 3 S-adenosyl-L-methionine = trimethylarsine + 3 [thioredoxin]-disulfide + 3 glutathione + 3 S-adenosyl-L-homocysteine + 3 H(+)</text>
        <dbReference type="Rhea" id="RHEA:69432"/>
        <dbReference type="Rhea" id="RHEA-COMP:10698"/>
        <dbReference type="Rhea" id="RHEA-COMP:10700"/>
        <dbReference type="ChEBI" id="CHEBI:15378"/>
        <dbReference type="ChEBI" id="CHEBI:27130"/>
        <dbReference type="ChEBI" id="CHEBI:29950"/>
        <dbReference type="ChEBI" id="CHEBI:50058"/>
        <dbReference type="ChEBI" id="CHEBI:57856"/>
        <dbReference type="ChEBI" id="CHEBI:57925"/>
        <dbReference type="ChEBI" id="CHEBI:59789"/>
        <dbReference type="ChEBI" id="CHEBI:183640"/>
        <dbReference type="EC" id="2.1.1.137"/>
    </reaction>
</comment>
<evidence type="ECO:0000259" key="9">
    <source>
        <dbReference type="Pfam" id="PF13847"/>
    </source>
</evidence>
<comment type="similarity">
    <text evidence="3">Belongs to the methyltransferase superfamily. Arsenite methyltransferase family.</text>
</comment>
<keyword evidence="11" id="KW-1185">Reference proteome</keyword>
<evidence type="ECO:0000256" key="1">
    <source>
        <dbReference type="ARBA" id="ARBA00022679"/>
    </source>
</evidence>
<dbReference type="AlphaFoldDB" id="A0A8V0YYR3"/>
<reference evidence="10" key="1">
    <citation type="submission" date="2020-11" db="EMBL/GenBank/DDBJ databases">
        <title>Gallus gallus (Chicken) genome, bGalGal1, GRCg7b, maternal haplotype autosomes + Z &amp; W.</title>
        <authorList>
            <person name="Warren W."/>
            <person name="Formenti G."/>
            <person name="Fedrigo O."/>
            <person name="Haase B."/>
            <person name="Mountcastle J."/>
            <person name="Balacco J."/>
            <person name="Tracey A."/>
            <person name="Schneider V."/>
            <person name="Okimoto R."/>
            <person name="Cheng H."/>
            <person name="Hawken R."/>
            <person name="Howe K."/>
            <person name="Jarvis E.D."/>
        </authorList>
    </citation>
    <scope>NUCLEOTIDE SEQUENCE [LARGE SCALE GENOMIC DNA]</scope>
    <source>
        <strain evidence="10">Broiler</strain>
    </source>
</reference>
<feature type="domain" description="Methyltransferase" evidence="9">
    <location>
        <begin position="221"/>
        <end position="373"/>
    </location>
</feature>
<evidence type="ECO:0000256" key="2">
    <source>
        <dbReference type="ARBA" id="ARBA00022691"/>
    </source>
</evidence>
<dbReference type="CDD" id="cd02440">
    <property type="entry name" value="AdoMet_MTases"/>
    <property type="match status" value="1"/>
</dbReference>
<dbReference type="EC" id="2.1.1.137" evidence="4"/>
<dbReference type="PANTHER" id="PTHR43675">
    <property type="entry name" value="ARSENITE METHYLTRANSFERASE"/>
    <property type="match status" value="1"/>
</dbReference>
<dbReference type="Proteomes" id="UP000000539">
    <property type="component" value="Chromosome 6"/>
</dbReference>
<dbReference type="FunCoup" id="A0A8V0YYR3">
    <property type="interactions" value="2"/>
</dbReference>
<dbReference type="GO" id="GO:0005829">
    <property type="term" value="C:cytosol"/>
    <property type="evidence" value="ECO:0000318"/>
    <property type="project" value="GO_Central"/>
</dbReference>
<evidence type="ECO:0007829" key="12">
    <source>
        <dbReference type="PeptideAtlas" id="A0A8V0YYR3"/>
    </source>
</evidence>
<dbReference type="SUPFAM" id="SSF53335">
    <property type="entry name" value="S-adenosyl-L-methionine-dependent methyltransferases"/>
    <property type="match status" value="1"/>
</dbReference>
<evidence type="ECO:0000256" key="5">
    <source>
        <dbReference type="ARBA" id="ARBA00034545"/>
    </source>
</evidence>
<evidence type="ECO:0000313" key="11">
    <source>
        <dbReference type="Proteomes" id="UP000000539"/>
    </source>
</evidence>
<keyword evidence="12" id="KW-1267">Proteomics identification</keyword>
<evidence type="ECO:0000256" key="8">
    <source>
        <dbReference type="ARBA" id="ARBA00048428"/>
    </source>
</evidence>
<dbReference type="GO" id="GO:0018872">
    <property type="term" value="P:arsonoacetate metabolic process"/>
    <property type="evidence" value="ECO:0000318"/>
    <property type="project" value="GO_Central"/>
</dbReference>
<organism evidence="10 11">
    <name type="scientific">Gallus gallus</name>
    <name type="common">Chicken</name>
    <dbReference type="NCBI Taxonomy" id="9031"/>
    <lineage>
        <taxon>Eukaryota</taxon>
        <taxon>Metazoa</taxon>
        <taxon>Chordata</taxon>
        <taxon>Craniata</taxon>
        <taxon>Vertebrata</taxon>
        <taxon>Euteleostomi</taxon>
        <taxon>Archelosauria</taxon>
        <taxon>Archosauria</taxon>
        <taxon>Dinosauria</taxon>
        <taxon>Saurischia</taxon>
        <taxon>Theropoda</taxon>
        <taxon>Coelurosauria</taxon>
        <taxon>Aves</taxon>
        <taxon>Neognathae</taxon>
        <taxon>Galloanserae</taxon>
        <taxon>Galliformes</taxon>
        <taxon>Phasianidae</taxon>
        <taxon>Phasianinae</taxon>
        <taxon>Gallus</taxon>
    </lineage>
</organism>